<keyword evidence="2" id="KW-1133">Transmembrane helix</keyword>
<dbReference type="AlphaFoldDB" id="A0A3S3RGL6"/>
<accession>A0A3S3RGL6</accession>
<feature type="compositionally biased region" description="Polar residues" evidence="1">
    <location>
        <begin position="22"/>
        <end position="31"/>
    </location>
</feature>
<gene>
    <name evidence="3" type="ORF">EPK99_13225</name>
</gene>
<protein>
    <submittedName>
        <fullName evidence="3">Uncharacterized protein</fullName>
    </submittedName>
</protein>
<keyword evidence="2" id="KW-0812">Transmembrane</keyword>
<name>A0A3S3RGL6_9HYPH</name>
<keyword evidence="4" id="KW-1185">Reference proteome</keyword>
<evidence type="ECO:0000256" key="1">
    <source>
        <dbReference type="SAM" id="MobiDB-lite"/>
    </source>
</evidence>
<feature type="region of interest" description="Disordered" evidence="1">
    <location>
        <begin position="1"/>
        <end position="31"/>
    </location>
</feature>
<evidence type="ECO:0000313" key="4">
    <source>
        <dbReference type="Proteomes" id="UP000287687"/>
    </source>
</evidence>
<sequence>MDPKAGQTRGTTPPGTLPEQPMSATEARQGSTGRPVLMVLVAGLVLAAVAWGGAEWWGESTAPPAERTATPPAGDNTPANPNATPSANPAAVPPAASGSNGQTGN</sequence>
<dbReference type="Proteomes" id="UP000287687">
    <property type="component" value="Unassembled WGS sequence"/>
</dbReference>
<evidence type="ECO:0000256" key="2">
    <source>
        <dbReference type="SAM" id="Phobius"/>
    </source>
</evidence>
<reference evidence="3 4" key="1">
    <citation type="submission" date="2019-01" db="EMBL/GenBank/DDBJ databases">
        <title>The draft genome of Rhizobium sp. 24NR.</title>
        <authorList>
            <person name="Liu L."/>
            <person name="Liang L."/>
            <person name="Shi S."/>
            <person name="Xu L."/>
            <person name="Wang X."/>
            <person name="Li L."/>
            <person name="Zhang X."/>
        </authorList>
    </citation>
    <scope>NUCLEOTIDE SEQUENCE [LARGE SCALE GENOMIC DNA]</scope>
    <source>
        <strain evidence="3 4">24NR</strain>
    </source>
</reference>
<dbReference type="EMBL" id="SBIP01000003">
    <property type="protein sequence ID" value="RWX77310.1"/>
    <property type="molecule type" value="Genomic_DNA"/>
</dbReference>
<feature type="transmembrane region" description="Helical" evidence="2">
    <location>
        <begin position="36"/>
        <end position="54"/>
    </location>
</feature>
<organism evidence="3 4">
    <name type="scientific">Neorhizobium lilium</name>
    <dbReference type="NCBI Taxonomy" id="2503024"/>
    <lineage>
        <taxon>Bacteria</taxon>
        <taxon>Pseudomonadati</taxon>
        <taxon>Pseudomonadota</taxon>
        <taxon>Alphaproteobacteria</taxon>
        <taxon>Hyphomicrobiales</taxon>
        <taxon>Rhizobiaceae</taxon>
        <taxon>Rhizobium/Agrobacterium group</taxon>
        <taxon>Neorhizobium</taxon>
    </lineage>
</organism>
<evidence type="ECO:0000313" key="3">
    <source>
        <dbReference type="EMBL" id="RWX77310.1"/>
    </source>
</evidence>
<comment type="caution">
    <text evidence="3">The sequence shown here is derived from an EMBL/GenBank/DDBJ whole genome shotgun (WGS) entry which is preliminary data.</text>
</comment>
<feature type="region of interest" description="Disordered" evidence="1">
    <location>
        <begin position="58"/>
        <end position="105"/>
    </location>
</feature>
<proteinExistence type="predicted"/>
<keyword evidence="2" id="KW-0472">Membrane</keyword>